<keyword evidence="9" id="KW-1185">Reference proteome</keyword>
<dbReference type="GO" id="GO:0015144">
    <property type="term" value="F:carbohydrate transmembrane transporter activity"/>
    <property type="evidence" value="ECO:0007669"/>
    <property type="project" value="InterPro"/>
</dbReference>
<dbReference type="PANTHER" id="PTHR30061:SF50">
    <property type="entry name" value="MALTOSE_MALTODEXTRIN-BINDING PERIPLASMIC PROTEIN"/>
    <property type="match status" value="1"/>
</dbReference>
<feature type="region of interest" description="Disordered" evidence="7">
    <location>
        <begin position="37"/>
        <end position="66"/>
    </location>
</feature>
<dbReference type="GO" id="GO:0015768">
    <property type="term" value="P:maltose transport"/>
    <property type="evidence" value="ECO:0007669"/>
    <property type="project" value="TreeGrafter"/>
</dbReference>
<evidence type="ECO:0000256" key="7">
    <source>
        <dbReference type="SAM" id="MobiDB-lite"/>
    </source>
</evidence>
<keyword evidence="2 6" id="KW-0813">Transport</keyword>
<dbReference type="GO" id="GO:1901982">
    <property type="term" value="F:maltose binding"/>
    <property type="evidence" value="ECO:0007669"/>
    <property type="project" value="TreeGrafter"/>
</dbReference>
<dbReference type="PRINTS" id="PR00181">
    <property type="entry name" value="MALTOSEBP"/>
</dbReference>
<dbReference type="PROSITE" id="PS51257">
    <property type="entry name" value="PROKAR_LIPOPROTEIN"/>
    <property type="match status" value="1"/>
</dbReference>
<keyword evidence="3 6" id="KW-0762">Sugar transport</keyword>
<dbReference type="PANTHER" id="PTHR30061">
    <property type="entry name" value="MALTOSE-BINDING PERIPLASMIC PROTEIN"/>
    <property type="match status" value="1"/>
</dbReference>
<keyword evidence="4" id="KW-0732">Signal</keyword>
<accession>W4QJ34</accession>
<dbReference type="PROSITE" id="PS01037">
    <property type="entry name" value="SBP_BACTERIAL_1"/>
    <property type="match status" value="1"/>
</dbReference>
<keyword evidence="6" id="KW-1003">Cell membrane</keyword>
<reference evidence="8" key="1">
    <citation type="journal article" date="2014" name="Genome Announc.">
        <title>Draft Genome Sequences of Three Alkaliphilic Bacillus Strains, Bacillus wakoensis JCM 9140T, Bacillus akibai JCM 9157T, and Bacillus hemicellulosilyticus JCM 9152T.</title>
        <authorList>
            <person name="Yuki M."/>
            <person name="Oshima K."/>
            <person name="Suda W."/>
            <person name="Oshida Y."/>
            <person name="Kitamura K."/>
            <person name="Iida T."/>
            <person name="Hattori M."/>
            <person name="Ohkuma M."/>
        </authorList>
    </citation>
    <scope>NUCLEOTIDE SEQUENCE [LARGE SCALE GENOMIC DNA]</scope>
    <source>
        <strain evidence="8">JCM 9152</strain>
    </source>
</reference>
<evidence type="ECO:0000256" key="2">
    <source>
        <dbReference type="ARBA" id="ARBA00022448"/>
    </source>
</evidence>
<protein>
    <recommendedName>
        <fullName evidence="5 6">Maltodextrin-binding protein</fullName>
    </recommendedName>
</protein>
<comment type="similarity">
    <text evidence="1 6">Belongs to the bacterial solute-binding protein 1 family.</text>
</comment>
<keyword evidence="6" id="KW-0472">Membrane</keyword>
<sequence length="441" mass="48357">MKKHSFWGDTNMLRKNKWLMMIAVVVMIALLAACGPDRDEEPTPAPEDSGEETTGNGEEATADKPELLKMWVNDEESQLDAYEEITARYEEETGIAVEIIPFSMLEQIDALSLDGPSGTGPDLFFQPHDRLGEVYLQGLAAELELTAEQLDGYTEGAIDAFSYEGGQYGIPAVTETYGLFYNKALVPDAPETMDDLMDIAEQLTNASSDEYGFLMEAGNFYFNYPFLTAHGGYVFGEDADGALNADDVGLATDPVVEGAEMIQSWYENQYIPQGINMDIINGLFQDGKVGAVVTGPWAIPDYSGALGDDLGVAPLPTMNGQALNSFSGVKGWLVSEYSENKEWATDLALFITNAENSFTYYETAGELPARTDVEIDDEFRAPILEQAEHAIPMPNIPEMSQVWDPMADAFEFISQGEDVREVLEEAVEDIELQISSMGSGE</sequence>
<dbReference type="GO" id="GO:0042956">
    <property type="term" value="P:maltodextrin transmembrane transport"/>
    <property type="evidence" value="ECO:0007669"/>
    <property type="project" value="TreeGrafter"/>
</dbReference>
<dbReference type="SUPFAM" id="SSF53850">
    <property type="entry name" value="Periplasmic binding protein-like II"/>
    <property type="match status" value="1"/>
</dbReference>
<dbReference type="InterPro" id="IPR006061">
    <property type="entry name" value="SBP_1_CS"/>
</dbReference>
<dbReference type="Pfam" id="PF13416">
    <property type="entry name" value="SBP_bac_8"/>
    <property type="match status" value="1"/>
</dbReference>
<comment type="caution">
    <text evidence="8">The sequence shown here is derived from an EMBL/GenBank/DDBJ whole genome shotgun (WGS) entry which is preliminary data.</text>
</comment>
<evidence type="ECO:0000256" key="3">
    <source>
        <dbReference type="ARBA" id="ARBA00022597"/>
    </source>
</evidence>
<evidence type="ECO:0000313" key="9">
    <source>
        <dbReference type="Proteomes" id="UP000018895"/>
    </source>
</evidence>
<dbReference type="Proteomes" id="UP000018895">
    <property type="component" value="Unassembled WGS sequence"/>
</dbReference>
<dbReference type="STRING" id="1236971.JCM9152_3619"/>
<dbReference type="EMBL" id="BAUU01000029">
    <property type="protein sequence ID" value="GAE32101.1"/>
    <property type="molecule type" value="Genomic_DNA"/>
</dbReference>
<evidence type="ECO:0000256" key="6">
    <source>
        <dbReference type="RuleBase" id="RU365005"/>
    </source>
</evidence>
<dbReference type="AlphaFoldDB" id="W4QJ34"/>
<evidence type="ECO:0000256" key="4">
    <source>
        <dbReference type="ARBA" id="ARBA00022729"/>
    </source>
</evidence>
<evidence type="ECO:0000313" key="8">
    <source>
        <dbReference type="EMBL" id="GAE32101.1"/>
    </source>
</evidence>
<dbReference type="Gene3D" id="3.40.190.10">
    <property type="entry name" value="Periplasmic binding protein-like II"/>
    <property type="match status" value="2"/>
</dbReference>
<name>W4QJ34_9BACI</name>
<organism evidence="8 9">
    <name type="scientific">Halalkalibacter hemicellulosilyticusJCM 9152</name>
    <dbReference type="NCBI Taxonomy" id="1236971"/>
    <lineage>
        <taxon>Bacteria</taxon>
        <taxon>Bacillati</taxon>
        <taxon>Bacillota</taxon>
        <taxon>Bacilli</taxon>
        <taxon>Bacillales</taxon>
        <taxon>Bacillaceae</taxon>
        <taxon>Halalkalibacter</taxon>
    </lineage>
</organism>
<evidence type="ECO:0000256" key="5">
    <source>
        <dbReference type="ARBA" id="ARBA00030303"/>
    </source>
</evidence>
<evidence type="ECO:0000256" key="1">
    <source>
        <dbReference type="ARBA" id="ARBA00008520"/>
    </source>
</evidence>
<keyword evidence="6" id="KW-0449">Lipoprotein</keyword>
<dbReference type="GO" id="GO:0055052">
    <property type="term" value="C:ATP-binding cassette (ABC) transporter complex, substrate-binding subunit-containing"/>
    <property type="evidence" value="ECO:0007669"/>
    <property type="project" value="TreeGrafter"/>
</dbReference>
<dbReference type="InterPro" id="IPR006060">
    <property type="entry name" value="Maltose/Cyclodextrin-bd"/>
</dbReference>
<dbReference type="InterPro" id="IPR006059">
    <property type="entry name" value="SBP"/>
</dbReference>
<comment type="subcellular location">
    <subcellularLocation>
        <location evidence="6">Cell membrane</location>
        <topology evidence="6">Lipid-anchor</topology>
    </subcellularLocation>
</comment>
<gene>
    <name evidence="8" type="ORF">JCM9152_3619</name>
</gene>
<proteinExistence type="inferred from homology"/>